<dbReference type="OrthoDB" id="5382058at2759"/>
<dbReference type="GO" id="GO:0016042">
    <property type="term" value="P:lipid catabolic process"/>
    <property type="evidence" value="ECO:0007669"/>
    <property type="project" value="InterPro"/>
</dbReference>
<dbReference type="Proteomes" id="UP000297299">
    <property type="component" value="Unassembled WGS sequence"/>
</dbReference>
<name>A0A4Y8CWE2_9HELO</name>
<dbReference type="InterPro" id="IPR022742">
    <property type="entry name" value="Hydrolase_4"/>
</dbReference>
<dbReference type="InterPro" id="IPR005152">
    <property type="entry name" value="Lipase_secreted"/>
</dbReference>
<evidence type="ECO:0000259" key="1">
    <source>
        <dbReference type="Pfam" id="PF00326"/>
    </source>
</evidence>
<sequence length="274" mass="29779">MPCNFTIYRQRQLSAYYASESASPGYAVVATDYAGLGNNHALHKYTAFTAHANDVFDSIQAARKAFPGVFTKDWASVGHSQGGGAVWKLSEHPLVQNYTSEYLGTVSISPASKIFDMAVETFERILPGPDFHQFVVTAELGQLVYGIKATYPNYTSPLLAYGMKKRVELAYMMQSCTLSFIGLSLDLPRDQFAVANGTSATDETFKKFQGMNAPAQGNPASRPILIIQGWNDTAVLPQTTLKSFEATVNAGNVAHLMRYPGLDHSATITASTPL</sequence>
<evidence type="ECO:0000259" key="2">
    <source>
        <dbReference type="Pfam" id="PF12146"/>
    </source>
</evidence>
<comment type="caution">
    <text evidence="3">The sequence shown here is derived from an EMBL/GenBank/DDBJ whole genome shotgun (WGS) entry which is preliminary data.</text>
</comment>
<dbReference type="Pfam" id="PF12146">
    <property type="entry name" value="Hydrolase_4"/>
    <property type="match status" value="1"/>
</dbReference>
<proteinExistence type="predicted"/>
<dbReference type="GO" id="GO:0004806">
    <property type="term" value="F:triacylglycerol lipase activity"/>
    <property type="evidence" value="ECO:0007669"/>
    <property type="project" value="InterPro"/>
</dbReference>
<dbReference type="Gene3D" id="3.40.50.1820">
    <property type="entry name" value="alpha/beta hydrolase"/>
    <property type="match status" value="2"/>
</dbReference>
<evidence type="ECO:0000313" key="3">
    <source>
        <dbReference type="EMBL" id="TEY52544.1"/>
    </source>
</evidence>
<dbReference type="AlphaFoldDB" id="A0A4Y8CWE2"/>
<dbReference type="STRING" id="38488.A0A4Y8CWE2"/>
<feature type="domain" description="Peptidase S9 prolyl oligopeptidase catalytic" evidence="1">
    <location>
        <begin position="203"/>
        <end position="266"/>
    </location>
</feature>
<organism evidence="3 4">
    <name type="scientific">Botryotinia calthae</name>
    <dbReference type="NCBI Taxonomy" id="38488"/>
    <lineage>
        <taxon>Eukaryota</taxon>
        <taxon>Fungi</taxon>
        <taxon>Dikarya</taxon>
        <taxon>Ascomycota</taxon>
        <taxon>Pezizomycotina</taxon>
        <taxon>Leotiomycetes</taxon>
        <taxon>Helotiales</taxon>
        <taxon>Sclerotiniaceae</taxon>
        <taxon>Botryotinia</taxon>
    </lineage>
</organism>
<dbReference type="SUPFAM" id="SSF53474">
    <property type="entry name" value="alpha/beta-Hydrolases"/>
    <property type="match status" value="1"/>
</dbReference>
<accession>A0A4Y8CWE2</accession>
<dbReference type="EMBL" id="PHWZ01000254">
    <property type="protein sequence ID" value="TEY52544.1"/>
    <property type="molecule type" value="Genomic_DNA"/>
</dbReference>
<keyword evidence="4" id="KW-1185">Reference proteome</keyword>
<dbReference type="PANTHER" id="PTHR34853">
    <property type="match status" value="1"/>
</dbReference>
<reference evidence="3 4" key="1">
    <citation type="submission" date="2017-11" db="EMBL/GenBank/DDBJ databases">
        <title>Comparative genomics of Botrytis spp.</title>
        <authorList>
            <person name="Valero-Jimenez C.A."/>
            <person name="Tapia P."/>
            <person name="Veloso J."/>
            <person name="Silva-Moreno E."/>
            <person name="Staats M."/>
            <person name="Valdes J.H."/>
            <person name="Van Kan J.A.L."/>
        </authorList>
    </citation>
    <scope>NUCLEOTIDE SEQUENCE [LARGE SCALE GENOMIC DNA]</scope>
    <source>
        <strain evidence="3 4">MUCL2830</strain>
    </source>
</reference>
<gene>
    <name evidence="3" type="ORF">BOTCAL_0255g00090</name>
</gene>
<dbReference type="InterPro" id="IPR001375">
    <property type="entry name" value="Peptidase_S9_cat"/>
</dbReference>
<evidence type="ECO:0000313" key="4">
    <source>
        <dbReference type="Proteomes" id="UP000297299"/>
    </source>
</evidence>
<feature type="domain" description="Serine aminopeptidase S33" evidence="2">
    <location>
        <begin position="19"/>
        <end position="117"/>
    </location>
</feature>
<protein>
    <submittedName>
        <fullName evidence="3">Uncharacterized protein</fullName>
    </submittedName>
</protein>
<dbReference type="PANTHER" id="PTHR34853:SF1">
    <property type="entry name" value="LIPASE 5"/>
    <property type="match status" value="1"/>
</dbReference>
<dbReference type="InterPro" id="IPR029058">
    <property type="entry name" value="AB_hydrolase_fold"/>
</dbReference>
<dbReference type="Pfam" id="PF00326">
    <property type="entry name" value="Peptidase_S9"/>
    <property type="match status" value="1"/>
</dbReference>